<accession>A0A542ZAH4</accession>
<evidence type="ECO:0000313" key="3">
    <source>
        <dbReference type="EMBL" id="TQL57348.1"/>
    </source>
</evidence>
<dbReference type="InterPro" id="IPR006179">
    <property type="entry name" value="5_nucleotidase/apyrase"/>
</dbReference>
<dbReference type="PANTHER" id="PTHR11575">
    <property type="entry name" value="5'-NUCLEOTIDASE-RELATED"/>
    <property type="match status" value="1"/>
</dbReference>
<dbReference type="AlphaFoldDB" id="A0A542ZAH4"/>
<comment type="caution">
    <text evidence="3">The sequence shown here is derived from an EMBL/GenBank/DDBJ whole genome shotgun (WGS) entry which is preliminary data.</text>
</comment>
<evidence type="ECO:0000313" key="4">
    <source>
        <dbReference type="Proteomes" id="UP000316196"/>
    </source>
</evidence>
<dbReference type="PRINTS" id="PR01607">
    <property type="entry name" value="APYRASEFAMLY"/>
</dbReference>
<reference evidence="3 4" key="1">
    <citation type="submission" date="2019-06" db="EMBL/GenBank/DDBJ databases">
        <title>Sequencing the genomes of 1000 actinobacteria strains.</title>
        <authorList>
            <person name="Klenk H.-P."/>
        </authorList>
    </citation>
    <scope>NUCLEOTIDE SEQUENCE [LARGE SCALE GENOMIC DNA]</scope>
    <source>
        <strain evidence="3 4">DSM 8251</strain>
    </source>
</reference>
<comment type="similarity">
    <text evidence="1">Belongs to the 5'-nucleotidase family.</text>
</comment>
<dbReference type="InterPro" id="IPR029052">
    <property type="entry name" value="Metallo-depent_PP-like"/>
</dbReference>
<feature type="domain" description="Calcineurin-like phosphoesterase" evidence="2">
    <location>
        <begin position="12"/>
        <end position="233"/>
    </location>
</feature>
<dbReference type="Gene3D" id="3.60.21.10">
    <property type="match status" value="1"/>
</dbReference>
<dbReference type="InterPro" id="IPR004843">
    <property type="entry name" value="Calcineurin-like_PHP"/>
</dbReference>
<keyword evidence="1" id="KW-0547">Nucleotide-binding</keyword>
<dbReference type="GO" id="GO:0000166">
    <property type="term" value="F:nucleotide binding"/>
    <property type="evidence" value="ECO:0007669"/>
    <property type="project" value="UniProtKB-KW"/>
</dbReference>
<organism evidence="3 4">
    <name type="scientific">Propioniferax innocua</name>
    <dbReference type="NCBI Taxonomy" id="1753"/>
    <lineage>
        <taxon>Bacteria</taxon>
        <taxon>Bacillati</taxon>
        <taxon>Actinomycetota</taxon>
        <taxon>Actinomycetes</taxon>
        <taxon>Propionibacteriales</taxon>
        <taxon>Propionibacteriaceae</taxon>
        <taxon>Propioniferax</taxon>
    </lineage>
</organism>
<protein>
    <submittedName>
        <fullName evidence="3">2',3'-cyclic-nucleotide 2'-phosphodiesterase/3'-nucleotidase</fullName>
    </submittedName>
</protein>
<dbReference type="Pfam" id="PF00149">
    <property type="entry name" value="Metallophos"/>
    <property type="match status" value="1"/>
</dbReference>
<dbReference type="SUPFAM" id="SSF56300">
    <property type="entry name" value="Metallo-dependent phosphatases"/>
    <property type="match status" value="1"/>
</dbReference>
<gene>
    <name evidence="3" type="ORF">FB460_2426</name>
</gene>
<evidence type="ECO:0000259" key="2">
    <source>
        <dbReference type="Pfam" id="PF00149"/>
    </source>
</evidence>
<dbReference type="GO" id="GO:0009166">
    <property type="term" value="P:nucleotide catabolic process"/>
    <property type="evidence" value="ECO:0007669"/>
    <property type="project" value="InterPro"/>
</dbReference>
<keyword evidence="4" id="KW-1185">Reference proteome</keyword>
<evidence type="ECO:0000256" key="1">
    <source>
        <dbReference type="RuleBase" id="RU362119"/>
    </source>
</evidence>
<proteinExistence type="inferred from homology"/>
<dbReference type="GO" id="GO:0016787">
    <property type="term" value="F:hydrolase activity"/>
    <property type="evidence" value="ECO:0007669"/>
    <property type="project" value="UniProtKB-KW"/>
</dbReference>
<keyword evidence="1" id="KW-0378">Hydrolase</keyword>
<dbReference type="EMBL" id="VFOR01000003">
    <property type="protein sequence ID" value="TQL57348.1"/>
    <property type="molecule type" value="Genomic_DNA"/>
</dbReference>
<dbReference type="OrthoDB" id="1016457at2"/>
<name>A0A542ZAH4_9ACTN</name>
<dbReference type="GO" id="GO:0030288">
    <property type="term" value="C:outer membrane-bounded periplasmic space"/>
    <property type="evidence" value="ECO:0007669"/>
    <property type="project" value="TreeGrafter"/>
</dbReference>
<dbReference type="PANTHER" id="PTHR11575:SF24">
    <property type="entry name" value="5'-NUCLEOTIDASE"/>
    <property type="match status" value="1"/>
</dbReference>
<dbReference type="Proteomes" id="UP000316196">
    <property type="component" value="Unassembled WGS sequence"/>
</dbReference>
<sequence>MSMGPGECEAVVFATSDLHAHVWRGQTRTMGMAGAATHIGEARSSIAASLWVDNGDTLTGSRLGAHLSGRAERHPLLPALEALGLDVGVPGNHDFDHGADLLNRRVDALRTACYVCCNVVDAAGSTLFAPSAVLERGGVRFGVIGAVTGHLQRLTRYSSVAGVRVLDPVDTVTSEAIRLRDLVDVLVLSYHGGLEADPESGRPWEYDTGENQGQRLMASVSGLDGVILGHQHRTAAGVAAGASGPVAYVQPGYGGERVGTLRFGLRDGRVVHREGRLSSPEVCATATPSRQRAMSRLTTAWERSEKWADQPSAVDGEQMHRLLQKRMSVSASVLYLPSRVLSWRDLERAFPGPLGTQVYQMPGEELIAVLREAGAVASSGGVVTDGIGPECWSVSIRGVDVAVPPAHVEFVANVPLDWALPQGRVQRAEPHDWLDDIASTFGRFLDADSG</sequence>